<dbReference type="SUPFAM" id="SSF51261">
    <property type="entry name" value="Duplicated hybrid motif"/>
    <property type="match status" value="1"/>
</dbReference>
<evidence type="ECO:0000259" key="14">
    <source>
        <dbReference type="PROSITE" id="PS51098"/>
    </source>
</evidence>
<dbReference type="GO" id="GO:0015764">
    <property type="term" value="P:N-acetylglucosamine transport"/>
    <property type="evidence" value="ECO:0007669"/>
    <property type="project" value="TreeGrafter"/>
</dbReference>
<dbReference type="SUPFAM" id="SSF55604">
    <property type="entry name" value="Glucose permease domain IIB"/>
    <property type="match status" value="1"/>
</dbReference>
<keyword evidence="8" id="KW-0418">Kinase</keyword>
<evidence type="ECO:0000256" key="9">
    <source>
        <dbReference type="ARBA" id="ARBA00022989"/>
    </source>
</evidence>
<dbReference type="InterPro" id="IPR011055">
    <property type="entry name" value="Dup_hybrid_motif"/>
</dbReference>
<evidence type="ECO:0000256" key="8">
    <source>
        <dbReference type="ARBA" id="ARBA00022777"/>
    </source>
</evidence>
<dbReference type="InterPro" id="IPR018113">
    <property type="entry name" value="PTrfase_EIIB_Cys"/>
</dbReference>
<evidence type="ECO:0000313" key="17">
    <source>
        <dbReference type="Proteomes" id="UP000288623"/>
    </source>
</evidence>
<dbReference type="NCBIfam" id="TIGR01998">
    <property type="entry name" value="PTS-II-BC-nag"/>
    <property type="match status" value="1"/>
</dbReference>
<feature type="transmembrane region" description="Helical" evidence="12">
    <location>
        <begin position="297"/>
        <end position="317"/>
    </location>
</feature>
<dbReference type="PROSITE" id="PS51093">
    <property type="entry name" value="PTS_EIIA_TYPE_1"/>
    <property type="match status" value="1"/>
</dbReference>
<keyword evidence="6" id="KW-0598">Phosphotransferase system</keyword>
<dbReference type="GO" id="GO:0008982">
    <property type="term" value="F:protein-N(PI)-phosphohistidine-sugar phosphotransferase activity"/>
    <property type="evidence" value="ECO:0007669"/>
    <property type="project" value="InterPro"/>
</dbReference>
<sequence>MLAFLQKIGKSLMFPIATLPAAAILVRLGAGDMLGQIDVAWIQTVAAIMEAAGNAILGNLPLIFAIGIAMGLAVDTSGAAALAGAIAQLVLVAVLGATNDKLDMGVFGGIVSGITAGLLYNKFHKVKFPEWLSFFGGRRFVPIITSISMAVIAGLLSVVWGYAQMGIDWVGNWMIGAGALGVGMYGFLNRLLLPVGLHHIINTIVWFDFGTFTNTAGEIVKGDIPRFLAGDPTAGHFQAGFFPIMMFGLPAACLAMYLTAKKHKRAAVGGMLFSIGFTSFLTGVTEPIEFTFMFLSPVLYGVHAVLTGISLAVAYIVGFRDGFGFSASFIDFLLNLTKADNPWMLLPLGLVFGAIYFVVFYFLIKKLDLKTPGREDDDEDEEGMASTVSNDLDVRAYQTIQALGGQDNIEQVDYCTTRLRMSVVDADKVDGDYLKQTGARGLMRINNKNVQVIIGTSVEFLAEAMKDRLKKGNPAPENADMAPVAVPVEETQTGNITSADFEMPIAGELLPLSEVPDQAFSTEMMGPGFGILPHNGEIYAPFDGQIVMVFPTKHAIGLKSDTGVEVLIHVGLDTVKLNGEGFTLHVEEGQLVQRGDHLLSVDLAAIKPQVPSIITPVVFTSALGQKVTLEKTGFQEVGTANIVSLDEE</sequence>
<dbReference type="Gene3D" id="3.30.1360.60">
    <property type="entry name" value="Glucose permease domain IIB"/>
    <property type="match status" value="1"/>
</dbReference>
<keyword evidence="5" id="KW-0808">Transferase</keyword>
<dbReference type="CDD" id="cd00212">
    <property type="entry name" value="PTS_IIB_glc"/>
    <property type="match status" value="1"/>
</dbReference>
<comment type="subcellular location">
    <subcellularLocation>
        <location evidence="1">Cell membrane</location>
        <topology evidence="1">Multi-pass membrane protein</topology>
    </subcellularLocation>
</comment>
<gene>
    <name evidence="16" type="ORF">QI30_17520</name>
</gene>
<feature type="transmembrane region" description="Helical" evidence="12">
    <location>
        <begin position="12"/>
        <end position="31"/>
    </location>
</feature>
<dbReference type="PROSITE" id="PS51103">
    <property type="entry name" value="PTS_EIIC_TYPE_1"/>
    <property type="match status" value="1"/>
</dbReference>
<keyword evidence="2" id="KW-0813">Transport</keyword>
<dbReference type="GO" id="GO:0090563">
    <property type="term" value="F:protein-phosphocysteine-sugar phosphotransferase activity"/>
    <property type="evidence" value="ECO:0007669"/>
    <property type="project" value="TreeGrafter"/>
</dbReference>
<keyword evidence="10 12" id="KW-0472">Membrane</keyword>
<feature type="domain" description="PTS EIIC type-1" evidence="15">
    <location>
        <begin position="1"/>
        <end position="376"/>
    </location>
</feature>
<name>A0A433RQD7_9BACL</name>
<dbReference type="Proteomes" id="UP000288623">
    <property type="component" value="Unassembled WGS sequence"/>
</dbReference>
<dbReference type="EMBL" id="JTFC01000042">
    <property type="protein sequence ID" value="RUS52554.1"/>
    <property type="molecule type" value="Genomic_DNA"/>
</dbReference>
<organism evidence="16 17">
    <name type="scientific">Candidatus Kurthia intestinigallinarum</name>
    <dbReference type="NCBI Taxonomy" id="1562256"/>
    <lineage>
        <taxon>Bacteria</taxon>
        <taxon>Bacillati</taxon>
        <taxon>Bacillota</taxon>
        <taxon>Bacilli</taxon>
        <taxon>Bacillales</taxon>
        <taxon>Caryophanaceae</taxon>
        <taxon>Kurthia</taxon>
    </lineage>
</organism>
<evidence type="ECO:0000256" key="3">
    <source>
        <dbReference type="ARBA" id="ARBA00022475"/>
    </source>
</evidence>
<dbReference type="PROSITE" id="PS01035">
    <property type="entry name" value="PTS_EIIB_TYPE_1_CYS"/>
    <property type="match status" value="1"/>
</dbReference>
<evidence type="ECO:0000313" key="16">
    <source>
        <dbReference type="EMBL" id="RUS52554.1"/>
    </source>
</evidence>
<dbReference type="GO" id="GO:0019866">
    <property type="term" value="C:organelle inner membrane"/>
    <property type="evidence" value="ECO:0007669"/>
    <property type="project" value="InterPro"/>
</dbReference>
<feature type="transmembrane region" description="Helical" evidence="12">
    <location>
        <begin position="169"/>
        <end position="188"/>
    </location>
</feature>
<accession>A0A433RQD7</accession>
<dbReference type="NCBIfam" id="TIGR00830">
    <property type="entry name" value="PTBA"/>
    <property type="match status" value="1"/>
</dbReference>
<dbReference type="GO" id="GO:0016301">
    <property type="term" value="F:kinase activity"/>
    <property type="evidence" value="ECO:0007669"/>
    <property type="project" value="UniProtKB-KW"/>
</dbReference>
<evidence type="ECO:0000256" key="10">
    <source>
        <dbReference type="ARBA" id="ARBA00023136"/>
    </source>
</evidence>
<evidence type="ECO:0000259" key="15">
    <source>
        <dbReference type="PROSITE" id="PS51103"/>
    </source>
</evidence>
<dbReference type="GO" id="GO:0009401">
    <property type="term" value="P:phosphoenolpyruvate-dependent sugar phosphotransferase system"/>
    <property type="evidence" value="ECO:0007669"/>
    <property type="project" value="UniProtKB-KW"/>
</dbReference>
<dbReference type="RefSeq" id="WP_126991895.1">
    <property type="nucleotide sequence ID" value="NZ_JTFC01000042.1"/>
</dbReference>
<feature type="transmembrane region" description="Helical" evidence="12">
    <location>
        <begin position="241"/>
        <end position="260"/>
    </location>
</feature>
<evidence type="ECO:0000256" key="6">
    <source>
        <dbReference type="ARBA" id="ARBA00022683"/>
    </source>
</evidence>
<dbReference type="OrthoDB" id="9764327at2"/>
<feature type="transmembrane region" description="Helical" evidence="12">
    <location>
        <begin position="104"/>
        <end position="120"/>
    </location>
</feature>
<evidence type="ECO:0000256" key="12">
    <source>
        <dbReference type="SAM" id="Phobius"/>
    </source>
</evidence>
<keyword evidence="4" id="KW-0762">Sugar transport</keyword>
<dbReference type="InterPro" id="IPR001996">
    <property type="entry name" value="PTS_IIB_1"/>
</dbReference>
<dbReference type="InterPro" id="IPR001127">
    <property type="entry name" value="PTS_EIIA_1_perm"/>
</dbReference>
<proteinExistence type="predicted"/>
<dbReference type="Gene3D" id="2.70.70.10">
    <property type="entry name" value="Glucose Permease (Domain IIA)"/>
    <property type="match status" value="1"/>
</dbReference>
<dbReference type="GO" id="GO:0005886">
    <property type="term" value="C:plasma membrane"/>
    <property type="evidence" value="ECO:0007669"/>
    <property type="project" value="UniProtKB-SubCell"/>
</dbReference>
<dbReference type="PANTHER" id="PTHR30009:SF4">
    <property type="entry name" value="PTS SYSTEM N-ACETYLGLUCOSAMINE-SPECIFIC EIICBA COMPONENT"/>
    <property type="match status" value="1"/>
</dbReference>
<dbReference type="AlphaFoldDB" id="A0A433RQD7"/>
<evidence type="ECO:0000256" key="7">
    <source>
        <dbReference type="ARBA" id="ARBA00022692"/>
    </source>
</evidence>
<dbReference type="Pfam" id="PF02378">
    <property type="entry name" value="PTS_EIIC"/>
    <property type="match status" value="1"/>
</dbReference>
<evidence type="ECO:0000256" key="5">
    <source>
        <dbReference type="ARBA" id="ARBA00022679"/>
    </source>
</evidence>
<dbReference type="InterPro" id="IPR013013">
    <property type="entry name" value="PTS_EIIC_1"/>
</dbReference>
<keyword evidence="9 12" id="KW-1133">Transmembrane helix</keyword>
<reference evidence="16 17" key="1">
    <citation type="submission" date="2014-11" db="EMBL/GenBank/DDBJ databases">
        <title>Genome sequence and analysis of novel Kurthia sp.</title>
        <authorList>
            <person name="Lawson J.N."/>
            <person name="Gonzalez J.E."/>
            <person name="Rinauldi L."/>
            <person name="Xuan Z."/>
            <person name="Firman A."/>
            <person name="Shaddox L."/>
            <person name="Trudeau A."/>
            <person name="Shah S."/>
            <person name="Reiman D."/>
        </authorList>
    </citation>
    <scope>NUCLEOTIDE SEQUENCE [LARGE SCALE GENOMIC DNA]</scope>
    <source>
        <strain evidence="16 17">3B1D</strain>
    </source>
</reference>
<dbReference type="FunFam" id="2.70.70.10:FF:000001">
    <property type="entry name" value="PTS system glucose-specific IIA component"/>
    <property type="match status" value="1"/>
</dbReference>
<evidence type="ECO:0000256" key="2">
    <source>
        <dbReference type="ARBA" id="ARBA00022448"/>
    </source>
</evidence>
<dbReference type="PROSITE" id="PS51098">
    <property type="entry name" value="PTS_EIIB_TYPE_1"/>
    <property type="match status" value="1"/>
</dbReference>
<feature type="active site" description="Phosphocysteine intermediate; for EIIB activity" evidence="11">
    <location>
        <position position="415"/>
    </location>
</feature>
<keyword evidence="17" id="KW-1185">Reference proteome</keyword>
<dbReference type="InterPro" id="IPR050429">
    <property type="entry name" value="PTS_Glucose_EIICBA"/>
</dbReference>
<keyword evidence="7 12" id="KW-0812">Transmembrane</keyword>
<dbReference type="InterPro" id="IPR010974">
    <property type="entry name" value="PTS_IIBC_nag"/>
</dbReference>
<feature type="domain" description="PTS EIIB type-1" evidence="14">
    <location>
        <begin position="393"/>
        <end position="475"/>
    </location>
</feature>
<evidence type="ECO:0000259" key="13">
    <source>
        <dbReference type="PROSITE" id="PS51093"/>
    </source>
</evidence>
<feature type="domain" description="PTS EIIA type-1" evidence="13">
    <location>
        <begin position="517"/>
        <end position="621"/>
    </location>
</feature>
<dbReference type="InterPro" id="IPR003352">
    <property type="entry name" value="PTS_EIIC"/>
</dbReference>
<dbReference type="InterPro" id="IPR036878">
    <property type="entry name" value="Glu_permease_IIB"/>
</dbReference>
<dbReference type="PANTHER" id="PTHR30009">
    <property type="entry name" value="CYTOCHROME C-TYPE SYNTHESIS PROTEIN AND PTS TRANSMEMBRANE COMPONENT"/>
    <property type="match status" value="1"/>
</dbReference>
<dbReference type="Pfam" id="PF00358">
    <property type="entry name" value="PTS_EIIA_1"/>
    <property type="match status" value="1"/>
</dbReference>
<evidence type="ECO:0000256" key="11">
    <source>
        <dbReference type="PROSITE-ProRule" id="PRU00421"/>
    </source>
</evidence>
<dbReference type="GO" id="GO:0015572">
    <property type="term" value="F:N-acetylglucosamine transmembrane transporter activity"/>
    <property type="evidence" value="ECO:0007669"/>
    <property type="project" value="InterPro"/>
</dbReference>
<evidence type="ECO:0000256" key="1">
    <source>
        <dbReference type="ARBA" id="ARBA00004651"/>
    </source>
</evidence>
<protein>
    <submittedName>
        <fullName evidence="16">PTS N-acetyl glucosamine transporter subunits IIABC</fullName>
    </submittedName>
</protein>
<comment type="caution">
    <text evidence="16">The sequence shown here is derived from an EMBL/GenBank/DDBJ whole genome shotgun (WGS) entry which is preliminary data.</text>
</comment>
<feature type="transmembrane region" description="Helical" evidence="12">
    <location>
        <begin position="140"/>
        <end position="163"/>
    </location>
</feature>
<dbReference type="PROSITE" id="PS00371">
    <property type="entry name" value="PTS_EIIA_TYPE_1_HIS"/>
    <property type="match status" value="1"/>
</dbReference>
<feature type="transmembrane region" description="Helical" evidence="12">
    <location>
        <begin position="266"/>
        <end position="285"/>
    </location>
</feature>
<feature type="transmembrane region" description="Helical" evidence="12">
    <location>
        <begin position="79"/>
        <end position="98"/>
    </location>
</feature>
<feature type="transmembrane region" description="Helical" evidence="12">
    <location>
        <begin position="343"/>
        <end position="364"/>
    </location>
</feature>
<feature type="transmembrane region" description="Helical" evidence="12">
    <location>
        <begin position="51"/>
        <end position="72"/>
    </location>
</feature>
<evidence type="ECO:0000256" key="4">
    <source>
        <dbReference type="ARBA" id="ARBA00022597"/>
    </source>
</evidence>
<dbReference type="Pfam" id="PF00367">
    <property type="entry name" value="PTS_EIIB"/>
    <property type="match status" value="1"/>
</dbReference>
<dbReference type="NCBIfam" id="TIGR00826">
    <property type="entry name" value="EIIB_glc"/>
    <property type="match status" value="1"/>
</dbReference>
<keyword evidence="3" id="KW-1003">Cell membrane</keyword>